<dbReference type="EMBL" id="JAMRDG010000001">
    <property type="protein sequence ID" value="KAJ3697339.1"/>
    <property type="molecule type" value="Genomic_DNA"/>
</dbReference>
<sequence>MIVKLIVWCLTSLIDLATFVVFRGGATLIICLFQLLRAPGIALGGLLDNLRSIFGAIGEYVFELIWDVVSSIISGFFEFVNDAITGFFELILNAIMEMMQLSKEGLEELFSLIPEIFGGLSEIVSKLVVSILDNFQEAIGTILEKI</sequence>
<organism evidence="1 2">
    <name type="scientific">Rhynchospora tenuis</name>
    <dbReference type="NCBI Taxonomy" id="198213"/>
    <lineage>
        <taxon>Eukaryota</taxon>
        <taxon>Viridiplantae</taxon>
        <taxon>Streptophyta</taxon>
        <taxon>Embryophyta</taxon>
        <taxon>Tracheophyta</taxon>
        <taxon>Spermatophyta</taxon>
        <taxon>Magnoliopsida</taxon>
        <taxon>Liliopsida</taxon>
        <taxon>Poales</taxon>
        <taxon>Cyperaceae</taxon>
        <taxon>Cyperoideae</taxon>
        <taxon>Rhynchosporeae</taxon>
        <taxon>Rhynchospora</taxon>
    </lineage>
</organism>
<proteinExistence type="predicted"/>
<comment type="caution">
    <text evidence="1">The sequence shown here is derived from an EMBL/GenBank/DDBJ whole genome shotgun (WGS) entry which is preliminary data.</text>
</comment>
<accession>A0AAD5ZG67</accession>
<dbReference type="Proteomes" id="UP001210211">
    <property type="component" value="Unassembled WGS sequence"/>
</dbReference>
<name>A0AAD5ZG67_9POAL</name>
<reference evidence="1 2" key="1">
    <citation type="journal article" date="2022" name="Cell">
        <title>Repeat-based holocentromeres influence genome architecture and karyotype evolution.</title>
        <authorList>
            <person name="Hofstatter P.G."/>
            <person name="Thangavel G."/>
            <person name="Lux T."/>
            <person name="Neumann P."/>
            <person name="Vondrak T."/>
            <person name="Novak P."/>
            <person name="Zhang M."/>
            <person name="Costa L."/>
            <person name="Castellani M."/>
            <person name="Scott A."/>
            <person name="Toegelov H."/>
            <person name="Fuchs J."/>
            <person name="Mata-Sucre Y."/>
            <person name="Dias Y."/>
            <person name="Vanzela A.L.L."/>
            <person name="Huettel B."/>
            <person name="Almeida C.C.S."/>
            <person name="Simkova H."/>
            <person name="Souza G."/>
            <person name="Pedrosa-Harand A."/>
            <person name="Macas J."/>
            <person name="Mayer K.F.X."/>
            <person name="Houben A."/>
            <person name="Marques A."/>
        </authorList>
    </citation>
    <scope>NUCLEOTIDE SEQUENCE [LARGE SCALE GENOMIC DNA]</scope>
    <source>
        <strain evidence="1">RhyTen1mFocal</strain>
    </source>
</reference>
<evidence type="ECO:0000313" key="2">
    <source>
        <dbReference type="Proteomes" id="UP001210211"/>
    </source>
</evidence>
<keyword evidence="2" id="KW-1185">Reference proteome</keyword>
<gene>
    <name evidence="1" type="ORF">LUZ61_001044</name>
</gene>
<protein>
    <submittedName>
        <fullName evidence="1">Uncharacterized protein</fullName>
    </submittedName>
</protein>
<dbReference type="AlphaFoldDB" id="A0AAD5ZG67"/>
<evidence type="ECO:0000313" key="1">
    <source>
        <dbReference type="EMBL" id="KAJ3697339.1"/>
    </source>
</evidence>